<dbReference type="Proteomes" id="UP000191154">
    <property type="component" value="Unassembled WGS sequence"/>
</dbReference>
<dbReference type="AlphaFoldDB" id="A0A1S8MYN7"/>
<dbReference type="InterPro" id="IPR053521">
    <property type="entry name" value="McjB-like"/>
</dbReference>
<comment type="caution">
    <text evidence="3">The sequence shown here is derived from an EMBL/GenBank/DDBJ whole genome shotgun (WGS) entry which is preliminary data.</text>
</comment>
<protein>
    <recommendedName>
        <fullName evidence="2">Microcin J25-processing protein McjB C-terminal domain-containing protein</fullName>
    </recommendedName>
</protein>
<organism evidence="3 4">
    <name type="scientific">Clostridium saccharobutylicum</name>
    <dbReference type="NCBI Taxonomy" id="169679"/>
    <lineage>
        <taxon>Bacteria</taxon>
        <taxon>Bacillati</taxon>
        <taxon>Bacillota</taxon>
        <taxon>Clostridia</taxon>
        <taxon>Eubacteriales</taxon>
        <taxon>Clostridiaceae</taxon>
        <taxon>Clostridium</taxon>
    </lineage>
</organism>
<evidence type="ECO:0000313" key="4">
    <source>
        <dbReference type="Proteomes" id="UP000191154"/>
    </source>
</evidence>
<sequence length="170" mass="19713">MKSLLQLSKKIINFNQLKNFSRLKLKDKILIFQVFILTAVIRSAILIIPFKNLRKYMGELNRESSFNLKNSEYKIAQRISWIVNKVSKYTPWESKCLVQALTAQYLLSREHIQNTLYLGVSKQNNIIIKNTESKHEKKSKLVAHSWIRCGRYYVTGGNGIGFAVVAKFSK</sequence>
<feature type="transmembrane region" description="Helical" evidence="1">
    <location>
        <begin position="29"/>
        <end position="50"/>
    </location>
</feature>
<dbReference type="NCBIfam" id="NF033537">
    <property type="entry name" value="lasso_biosyn_B2"/>
    <property type="match status" value="1"/>
</dbReference>
<proteinExistence type="predicted"/>
<dbReference type="STRING" id="169679.CSACC_28410"/>
<reference evidence="3 4" key="1">
    <citation type="submission" date="2016-05" db="EMBL/GenBank/DDBJ databases">
        <title>Microbial solvent formation.</title>
        <authorList>
            <person name="Poehlein A."/>
            <person name="Montoya Solano J.D."/>
            <person name="Flitsch S."/>
            <person name="Krabben P."/>
            <person name="Duerre P."/>
            <person name="Daniel R."/>
        </authorList>
    </citation>
    <scope>NUCLEOTIDE SEQUENCE [LARGE SCALE GENOMIC DNA]</scope>
    <source>
        <strain evidence="3 4">L1-8</strain>
    </source>
</reference>
<dbReference type="EMBL" id="LZYZ01000007">
    <property type="protein sequence ID" value="OOM09346.1"/>
    <property type="molecule type" value="Genomic_DNA"/>
</dbReference>
<keyword evidence="1" id="KW-0812">Transmembrane</keyword>
<dbReference type="RefSeq" id="WP_077866656.1">
    <property type="nucleotide sequence ID" value="NZ_LZYZ01000007.1"/>
</dbReference>
<dbReference type="Pfam" id="PF13471">
    <property type="entry name" value="Transglut_core3"/>
    <property type="match status" value="1"/>
</dbReference>
<feature type="domain" description="Microcin J25-processing protein McjB C-terminal" evidence="2">
    <location>
        <begin position="62"/>
        <end position="157"/>
    </location>
</feature>
<keyword evidence="1" id="KW-1133">Transmembrane helix</keyword>
<evidence type="ECO:0000256" key="1">
    <source>
        <dbReference type="SAM" id="Phobius"/>
    </source>
</evidence>
<name>A0A1S8MYN7_CLOSA</name>
<gene>
    <name evidence="3" type="ORF">CLOSAC_36270</name>
</gene>
<keyword evidence="1" id="KW-0472">Membrane</keyword>
<evidence type="ECO:0000313" key="3">
    <source>
        <dbReference type="EMBL" id="OOM09346.1"/>
    </source>
</evidence>
<evidence type="ECO:0000259" key="2">
    <source>
        <dbReference type="Pfam" id="PF13471"/>
    </source>
</evidence>
<dbReference type="InterPro" id="IPR032708">
    <property type="entry name" value="McjB_C"/>
</dbReference>
<accession>A0A1S8MYN7</accession>